<feature type="chain" id="PRO_5046991612" description="Lipoprotein" evidence="1">
    <location>
        <begin position="25"/>
        <end position="194"/>
    </location>
</feature>
<feature type="signal peptide" evidence="1">
    <location>
        <begin position="1"/>
        <end position="24"/>
    </location>
</feature>
<reference evidence="3" key="1">
    <citation type="journal article" date="2019" name="Int. J. Syst. Evol. Microbiol.">
        <title>The Global Catalogue of Microorganisms (GCM) 10K type strain sequencing project: providing services to taxonomists for standard genome sequencing and annotation.</title>
        <authorList>
            <consortium name="The Broad Institute Genomics Platform"/>
            <consortium name="The Broad Institute Genome Sequencing Center for Infectious Disease"/>
            <person name="Wu L."/>
            <person name="Ma J."/>
        </authorList>
    </citation>
    <scope>NUCLEOTIDE SEQUENCE [LARGE SCALE GENOMIC DNA]</scope>
    <source>
        <strain evidence="3">TISTR 1511</strain>
    </source>
</reference>
<gene>
    <name evidence="2" type="ORF">ACFSUQ_04605</name>
</gene>
<protein>
    <recommendedName>
        <fullName evidence="4">Lipoprotein</fullName>
    </recommendedName>
</protein>
<comment type="caution">
    <text evidence="2">The sequence shown here is derived from an EMBL/GenBank/DDBJ whole genome shotgun (WGS) entry which is preliminary data.</text>
</comment>
<dbReference type="EMBL" id="JBHUNF010000002">
    <property type="protein sequence ID" value="MFD2674580.1"/>
    <property type="molecule type" value="Genomic_DNA"/>
</dbReference>
<evidence type="ECO:0000313" key="3">
    <source>
        <dbReference type="Proteomes" id="UP001597453"/>
    </source>
</evidence>
<evidence type="ECO:0000313" key="2">
    <source>
        <dbReference type="EMBL" id="MFD2674580.1"/>
    </source>
</evidence>
<dbReference type="PROSITE" id="PS51257">
    <property type="entry name" value="PROKAR_LIPOPROTEIN"/>
    <property type="match status" value="1"/>
</dbReference>
<keyword evidence="1" id="KW-0732">Signal</keyword>
<evidence type="ECO:0000256" key="1">
    <source>
        <dbReference type="SAM" id="SignalP"/>
    </source>
</evidence>
<proteinExistence type="predicted"/>
<dbReference type="Proteomes" id="UP001597453">
    <property type="component" value="Unassembled WGS sequence"/>
</dbReference>
<sequence>MLKRTWIRVLSLGAVVLATTSGCADSGNTAPSPAPTSTHPVESAYEMRGRSREIIAEMLALIPSELRASDVEEERNKTVVRSLSACVDAGEVDPSDWNGAYSYLGGLGVSVISEQAGREAIQQIYDDISKRTGWEVVEGLDHGQGRKWSLTSPDGFFVEAYVFVMKDGTNAVHLSAHSPCFLPAESPWPNHKKI</sequence>
<evidence type="ECO:0008006" key="4">
    <source>
        <dbReference type="Google" id="ProtNLM"/>
    </source>
</evidence>
<keyword evidence="3" id="KW-1185">Reference proteome</keyword>
<name>A0ABW5RIV2_9MICO</name>
<accession>A0ABW5RIV2</accession>
<dbReference type="RefSeq" id="WP_159421469.1">
    <property type="nucleotide sequence ID" value="NZ_JBHUNF010000002.1"/>
</dbReference>
<organism evidence="2 3">
    <name type="scientific">Gulosibacter bifidus</name>
    <dbReference type="NCBI Taxonomy" id="272239"/>
    <lineage>
        <taxon>Bacteria</taxon>
        <taxon>Bacillati</taxon>
        <taxon>Actinomycetota</taxon>
        <taxon>Actinomycetes</taxon>
        <taxon>Micrococcales</taxon>
        <taxon>Microbacteriaceae</taxon>
        <taxon>Gulosibacter</taxon>
    </lineage>
</organism>